<accession>A0AA35CNY5</accession>
<dbReference type="SUPFAM" id="SSF56784">
    <property type="entry name" value="HAD-like"/>
    <property type="match status" value="1"/>
</dbReference>
<evidence type="ECO:0000313" key="1">
    <source>
        <dbReference type="EMBL" id="BDG62049.1"/>
    </source>
</evidence>
<dbReference type="PANTHER" id="PTHR43434:SF1">
    <property type="entry name" value="PHOSPHOGLYCOLATE PHOSPHATASE"/>
    <property type="match status" value="1"/>
</dbReference>
<protein>
    <recommendedName>
        <fullName evidence="3">Phosphoglycolate phosphatase, HAD superfamily</fullName>
    </recommendedName>
</protein>
<dbReference type="Proteomes" id="UP001163687">
    <property type="component" value="Chromosome"/>
</dbReference>
<dbReference type="Pfam" id="PF00702">
    <property type="entry name" value="Hydrolase"/>
    <property type="match status" value="1"/>
</dbReference>
<dbReference type="EMBL" id="AP025628">
    <property type="protein sequence ID" value="BDG62049.1"/>
    <property type="molecule type" value="Genomic_DNA"/>
</dbReference>
<evidence type="ECO:0000313" key="2">
    <source>
        <dbReference type="Proteomes" id="UP001163687"/>
    </source>
</evidence>
<dbReference type="GO" id="GO:0006281">
    <property type="term" value="P:DNA repair"/>
    <property type="evidence" value="ECO:0007669"/>
    <property type="project" value="TreeGrafter"/>
</dbReference>
<dbReference type="InterPro" id="IPR036412">
    <property type="entry name" value="HAD-like_sf"/>
</dbReference>
<dbReference type="RefSeq" id="WP_264842658.1">
    <property type="nucleotide sequence ID" value="NZ_AP025628.1"/>
</dbReference>
<dbReference type="InterPro" id="IPR023214">
    <property type="entry name" value="HAD_sf"/>
</dbReference>
<organism evidence="1 2">
    <name type="scientific">Caldinitratiruptor microaerophilus</name>
    <dbReference type="NCBI Taxonomy" id="671077"/>
    <lineage>
        <taxon>Bacteria</taxon>
        <taxon>Bacillati</taxon>
        <taxon>Bacillota</taxon>
        <taxon>Clostridia</taxon>
        <taxon>Eubacteriales</taxon>
        <taxon>Symbiobacteriaceae</taxon>
        <taxon>Caldinitratiruptor</taxon>
    </lineage>
</organism>
<dbReference type="Gene3D" id="3.40.50.1000">
    <property type="entry name" value="HAD superfamily/HAD-like"/>
    <property type="match status" value="1"/>
</dbReference>
<dbReference type="GO" id="GO:0005829">
    <property type="term" value="C:cytosol"/>
    <property type="evidence" value="ECO:0007669"/>
    <property type="project" value="TreeGrafter"/>
</dbReference>
<proteinExistence type="predicted"/>
<dbReference type="Gene3D" id="1.10.150.240">
    <property type="entry name" value="Putative phosphatase, domain 2"/>
    <property type="match status" value="1"/>
</dbReference>
<dbReference type="KEGG" id="cmic:caldi_31390"/>
<dbReference type="PANTHER" id="PTHR43434">
    <property type="entry name" value="PHOSPHOGLYCOLATE PHOSPHATASE"/>
    <property type="match status" value="1"/>
</dbReference>
<name>A0AA35CNY5_9FIRM</name>
<dbReference type="InterPro" id="IPR050155">
    <property type="entry name" value="HAD-like_hydrolase_sf"/>
</dbReference>
<dbReference type="AlphaFoldDB" id="A0AA35CNY5"/>
<reference evidence="1" key="1">
    <citation type="submission" date="2022-03" db="EMBL/GenBank/DDBJ databases">
        <title>Complete genome sequence of Caldinitratiruptor microaerophilus.</title>
        <authorList>
            <person name="Mukaiyama R."/>
            <person name="Nishiyama T."/>
            <person name="Ueda K."/>
        </authorList>
    </citation>
    <scope>NUCLEOTIDE SEQUENCE</scope>
    <source>
        <strain evidence="1">JCM 16183</strain>
    </source>
</reference>
<evidence type="ECO:0008006" key="3">
    <source>
        <dbReference type="Google" id="ProtNLM"/>
    </source>
</evidence>
<sequence length="224" mass="23971">MAVLLLFDIDGTLLAGKAGRRAFARTFAVLAGDPLAADGIRFAGRTDVSIFEDIVSRSGLGHLKLEDIVPTYLRMLAEEVARDPGRLYPGVRELLDALSREPGFCLALGTGNLEAGARLKLEPHGIWHYFPTGGFADDSPVREELIAAGIRKAERHYGTRFDRVVVIGDTPLDVGSGRANGAATLAVAQGFYGEDELRAAGADRVLPNFQDLGATLDALRALAR</sequence>
<dbReference type="PROSITE" id="PS01228">
    <property type="entry name" value="COF_1"/>
    <property type="match status" value="1"/>
</dbReference>
<dbReference type="GO" id="GO:0008967">
    <property type="term" value="F:phosphoglycolate phosphatase activity"/>
    <property type="evidence" value="ECO:0007669"/>
    <property type="project" value="TreeGrafter"/>
</dbReference>
<gene>
    <name evidence="1" type="ORF">caldi_31390</name>
</gene>
<dbReference type="InterPro" id="IPR023198">
    <property type="entry name" value="PGP-like_dom2"/>
</dbReference>
<keyword evidence="2" id="KW-1185">Reference proteome</keyword>